<dbReference type="PANTHER" id="PTHR31649:SF1">
    <property type="entry name" value="FARNESOIC ACID O-METHYL TRANSFERASE DOMAIN-CONTAINING PROTEIN"/>
    <property type="match status" value="1"/>
</dbReference>
<dbReference type="EMBL" id="JAACJN010000022">
    <property type="protein sequence ID" value="KAF5389477.1"/>
    <property type="molecule type" value="Genomic_DNA"/>
</dbReference>
<keyword evidence="5" id="KW-1185">Reference proteome</keyword>
<dbReference type="GO" id="GO:0005576">
    <property type="term" value="C:extracellular region"/>
    <property type="evidence" value="ECO:0007669"/>
    <property type="project" value="InterPro"/>
</dbReference>
<dbReference type="GO" id="GO:0004553">
    <property type="term" value="F:hydrolase activity, hydrolyzing O-glycosyl compounds"/>
    <property type="evidence" value="ECO:0007669"/>
    <property type="project" value="InterPro"/>
</dbReference>
<dbReference type="CDD" id="cd12214">
    <property type="entry name" value="ChiA1_BD"/>
    <property type="match status" value="1"/>
</dbReference>
<reference evidence="4 5" key="1">
    <citation type="journal article" date="2020" name="ISME J.">
        <title>Uncovering the hidden diversity of litter-decomposition mechanisms in mushroom-forming fungi.</title>
        <authorList>
            <person name="Floudas D."/>
            <person name="Bentzer J."/>
            <person name="Ahren D."/>
            <person name="Johansson T."/>
            <person name="Persson P."/>
            <person name="Tunlid A."/>
        </authorList>
    </citation>
    <scope>NUCLEOTIDE SEQUENCE [LARGE SCALE GENOMIC DNA]</scope>
    <source>
        <strain evidence="4 5">CBS 406.79</strain>
    </source>
</reference>
<dbReference type="GO" id="GO:0030246">
    <property type="term" value="F:carbohydrate binding"/>
    <property type="evidence" value="ECO:0007669"/>
    <property type="project" value="InterPro"/>
</dbReference>
<dbReference type="SUPFAM" id="SSF51055">
    <property type="entry name" value="Carbohydrate binding domain"/>
    <property type="match status" value="1"/>
</dbReference>
<dbReference type="InterPro" id="IPR036573">
    <property type="entry name" value="CBM_sf_5/12"/>
</dbReference>
<dbReference type="InterPro" id="IPR003610">
    <property type="entry name" value="CBM5/12"/>
</dbReference>
<dbReference type="PANTHER" id="PTHR31649">
    <property type="entry name" value="AGAP009604-PA"/>
    <property type="match status" value="1"/>
</dbReference>
<name>A0A8H5HTZ8_9AGAR</name>
<accession>A0A8H5HTZ8</accession>
<evidence type="ECO:0000313" key="5">
    <source>
        <dbReference type="Proteomes" id="UP000518752"/>
    </source>
</evidence>
<organism evidence="4 5">
    <name type="scientific">Collybiopsis confluens</name>
    <dbReference type="NCBI Taxonomy" id="2823264"/>
    <lineage>
        <taxon>Eukaryota</taxon>
        <taxon>Fungi</taxon>
        <taxon>Dikarya</taxon>
        <taxon>Basidiomycota</taxon>
        <taxon>Agaricomycotina</taxon>
        <taxon>Agaricomycetes</taxon>
        <taxon>Agaricomycetidae</taxon>
        <taxon>Agaricales</taxon>
        <taxon>Marasmiineae</taxon>
        <taxon>Omphalotaceae</taxon>
        <taxon>Collybiopsis</taxon>
    </lineage>
</organism>
<dbReference type="OrthoDB" id="2142040at2759"/>
<evidence type="ECO:0000256" key="1">
    <source>
        <dbReference type="ARBA" id="ARBA00022801"/>
    </source>
</evidence>
<protein>
    <recommendedName>
        <fullName evidence="3">Chitin-binding type-3 domain-containing protein</fullName>
    </recommendedName>
</protein>
<feature type="region of interest" description="Disordered" evidence="2">
    <location>
        <begin position="46"/>
        <end position="82"/>
    </location>
</feature>
<keyword evidence="1" id="KW-0378">Hydrolase</keyword>
<dbReference type="GO" id="GO:0005975">
    <property type="term" value="P:carbohydrate metabolic process"/>
    <property type="evidence" value="ECO:0007669"/>
    <property type="project" value="InterPro"/>
</dbReference>
<dbReference type="Pfam" id="PF11901">
    <property type="entry name" value="DM9"/>
    <property type="match status" value="1"/>
</dbReference>
<dbReference type="Pfam" id="PF02839">
    <property type="entry name" value="CBM_5_12"/>
    <property type="match status" value="1"/>
</dbReference>
<comment type="caution">
    <text evidence="4">The sequence shown here is derived from an EMBL/GenBank/DDBJ whole genome shotgun (WGS) entry which is preliminary data.</text>
</comment>
<dbReference type="InterPro" id="IPR006616">
    <property type="entry name" value="DM9_repeat"/>
</dbReference>
<evidence type="ECO:0000256" key="2">
    <source>
        <dbReference type="SAM" id="MobiDB-lite"/>
    </source>
</evidence>
<evidence type="ECO:0000313" key="4">
    <source>
        <dbReference type="EMBL" id="KAF5389477.1"/>
    </source>
</evidence>
<dbReference type="Proteomes" id="UP000518752">
    <property type="component" value="Unassembled WGS sequence"/>
</dbReference>
<dbReference type="AlphaFoldDB" id="A0A8H5HTZ8"/>
<dbReference type="SMART" id="SM00696">
    <property type="entry name" value="DM9"/>
    <property type="match status" value="2"/>
</dbReference>
<proteinExistence type="predicted"/>
<feature type="domain" description="Chitin-binding type-3" evidence="3">
    <location>
        <begin position="5"/>
        <end position="44"/>
    </location>
</feature>
<dbReference type="Gene3D" id="2.10.10.20">
    <property type="entry name" value="Carbohydrate-binding module superfamily 5/12"/>
    <property type="match status" value="1"/>
</dbReference>
<gene>
    <name evidence="4" type="ORF">D9757_004348</name>
</gene>
<evidence type="ECO:0000259" key="3">
    <source>
        <dbReference type="Pfam" id="PF02839"/>
    </source>
</evidence>
<sequence>MTPYWEPGTPYGPGAVVTYEGHRYKIIQPHTSQTDWPPTIPSLWGRLSDEDPGDWGGYEKQHPANHQPAPEYHPPPPEGQQVEIPHEERKQHWYDLDDKRKTELEVGGGLLAGLGLLGAGYAMYKHHEKSEEDATDTWAVQNWVHDGEARRIEYGKRGPQGPAQWILNRGKDIPANAIVVGPEHDWMLWICRAYIDGTLQIGKASNVFQKGAVIGYEGKEHQIDTYEILVGDMHGLQWVDASGHLNVENLGLRPVEGGRDKDGSPLYIAEAPHNGATHPGVASPKLDGALIPYGGKQVQVHNYRILCYNY</sequence>